<sequence>MTQTRGAIVRQAPGKYEVVDLEVDDPRAGEIQVKMVASGLCHSDDHIATGDIPVGVYPFAGGHEGAGIVTKAGQNTKGIKEGDHVVFSFLPSCGHCRWCASGQQNLCDLGAGLLAGTRWEEDTTRLKLTDGTPVGQMCGISTFCETTTVAQDSCVKVPEDIPLDVACLVGCGVGTGWGSAVNSGGVQPGHTTIVMGIGGIGINSVQGASHAGASNIIAVDPVALKREKAQELGATHAVETMEEATELAKQFTNGQGADQTIVTVGVIQPEYIGQAMASIRKAGTVVVTALGNIADTTPLPVSLADVTLFQKRIQGSLFGASNPNWDILRQLDLYRSGALKLNELVTKTYSLDEVAQGYQDMHDGKNVRAVIKYDA</sequence>
<reference evidence="6 7" key="1">
    <citation type="submission" date="2019-03" db="EMBL/GenBank/DDBJ databases">
        <title>Sequencing the genomes of 1000 actinobacteria strains.</title>
        <authorList>
            <person name="Klenk H.-P."/>
        </authorList>
    </citation>
    <scope>NUCLEOTIDE SEQUENCE [LARGE SCALE GENOMIC DNA]</scope>
    <source>
        <strain evidence="6 7">DSM 44969</strain>
    </source>
</reference>
<dbReference type="Pfam" id="PF00107">
    <property type="entry name" value="ADH_zinc_N"/>
    <property type="match status" value="1"/>
</dbReference>
<keyword evidence="4" id="KW-0520">NAD</keyword>
<keyword evidence="7" id="KW-1185">Reference proteome</keyword>
<dbReference type="InterPro" id="IPR011032">
    <property type="entry name" value="GroES-like_sf"/>
</dbReference>
<dbReference type="InterPro" id="IPR020843">
    <property type="entry name" value="ER"/>
</dbReference>
<protein>
    <submittedName>
        <fullName evidence="6">S-(Hydroxymethyl)glutathione dehydrogenase/alcohol dehydrogenase</fullName>
    </submittedName>
</protein>
<evidence type="ECO:0000256" key="4">
    <source>
        <dbReference type="ARBA" id="ARBA00023027"/>
    </source>
</evidence>
<dbReference type="SMART" id="SM00829">
    <property type="entry name" value="PKS_ER"/>
    <property type="match status" value="1"/>
</dbReference>
<dbReference type="GO" id="GO:0046294">
    <property type="term" value="P:formaldehyde catabolic process"/>
    <property type="evidence" value="ECO:0007669"/>
    <property type="project" value="TreeGrafter"/>
</dbReference>
<keyword evidence="3" id="KW-0862">Zinc</keyword>
<gene>
    <name evidence="6" type="ORF">EV378_6633</name>
</gene>
<dbReference type="RefSeq" id="WP_132431614.1">
    <property type="nucleotide sequence ID" value="NZ_SMFZ01000002.1"/>
</dbReference>
<evidence type="ECO:0000256" key="1">
    <source>
        <dbReference type="ARBA" id="ARBA00008072"/>
    </source>
</evidence>
<dbReference type="AlphaFoldDB" id="A0A4R1HPM6"/>
<dbReference type="SUPFAM" id="SSF51735">
    <property type="entry name" value="NAD(P)-binding Rossmann-fold domains"/>
    <property type="match status" value="1"/>
</dbReference>
<dbReference type="PANTHER" id="PTHR43880:SF12">
    <property type="entry name" value="ALCOHOL DEHYDROGENASE CLASS-3"/>
    <property type="match status" value="1"/>
</dbReference>
<evidence type="ECO:0000313" key="7">
    <source>
        <dbReference type="Proteomes" id="UP000295560"/>
    </source>
</evidence>
<dbReference type="CDD" id="cd08279">
    <property type="entry name" value="Zn_ADH_class_III"/>
    <property type="match status" value="1"/>
</dbReference>
<dbReference type="NCBIfam" id="TIGR03989">
    <property type="entry name" value="Rxyl_3153"/>
    <property type="match status" value="1"/>
</dbReference>
<dbReference type="InterPro" id="IPR013149">
    <property type="entry name" value="ADH-like_C"/>
</dbReference>
<dbReference type="Proteomes" id="UP000295560">
    <property type="component" value="Unassembled WGS sequence"/>
</dbReference>
<dbReference type="InterPro" id="IPR013154">
    <property type="entry name" value="ADH-like_N"/>
</dbReference>
<dbReference type="GO" id="GO:0008270">
    <property type="term" value="F:zinc ion binding"/>
    <property type="evidence" value="ECO:0007669"/>
    <property type="project" value="TreeGrafter"/>
</dbReference>
<dbReference type="InterPro" id="IPR023921">
    <property type="entry name" value="ADH_Zn_actinomycetes"/>
</dbReference>
<dbReference type="Gene3D" id="3.40.50.720">
    <property type="entry name" value="NAD(P)-binding Rossmann-like Domain"/>
    <property type="match status" value="1"/>
</dbReference>
<dbReference type="InterPro" id="IPR036291">
    <property type="entry name" value="NAD(P)-bd_dom_sf"/>
</dbReference>
<keyword evidence="2" id="KW-0479">Metal-binding</keyword>
<evidence type="ECO:0000313" key="6">
    <source>
        <dbReference type="EMBL" id="TCK22625.1"/>
    </source>
</evidence>
<dbReference type="OrthoDB" id="3265141at2"/>
<dbReference type="Pfam" id="PF08240">
    <property type="entry name" value="ADH_N"/>
    <property type="match status" value="1"/>
</dbReference>
<dbReference type="Gene3D" id="3.90.180.10">
    <property type="entry name" value="Medium-chain alcohol dehydrogenases, catalytic domain"/>
    <property type="match status" value="1"/>
</dbReference>
<dbReference type="SUPFAM" id="SSF50129">
    <property type="entry name" value="GroES-like"/>
    <property type="match status" value="2"/>
</dbReference>
<comment type="caution">
    <text evidence="6">The sequence shown here is derived from an EMBL/GenBank/DDBJ whole genome shotgun (WGS) entry which is preliminary data.</text>
</comment>
<name>A0A4R1HPM6_PSEEN</name>
<dbReference type="GO" id="GO:0051903">
    <property type="term" value="F:S-(hydroxymethyl)glutathione dehydrogenase [NAD(P)+] activity"/>
    <property type="evidence" value="ECO:0007669"/>
    <property type="project" value="TreeGrafter"/>
</dbReference>
<dbReference type="PANTHER" id="PTHR43880">
    <property type="entry name" value="ALCOHOL DEHYDROGENASE"/>
    <property type="match status" value="1"/>
</dbReference>
<feature type="domain" description="Enoyl reductase (ER)" evidence="5">
    <location>
        <begin position="11"/>
        <end position="371"/>
    </location>
</feature>
<accession>A0A4R1HPM6</accession>
<evidence type="ECO:0000259" key="5">
    <source>
        <dbReference type="SMART" id="SM00829"/>
    </source>
</evidence>
<dbReference type="EMBL" id="SMFZ01000002">
    <property type="protein sequence ID" value="TCK22625.1"/>
    <property type="molecule type" value="Genomic_DNA"/>
</dbReference>
<comment type="similarity">
    <text evidence="1">Belongs to the zinc-containing alcohol dehydrogenase family.</text>
</comment>
<evidence type="ECO:0000256" key="3">
    <source>
        <dbReference type="ARBA" id="ARBA00022833"/>
    </source>
</evidence>
<organism evidence="6 7">
    <name type="scientific">Pseudonocardia endophytica</name>
    <dbReference type="NCBI Taxonomy" id="401976"/>
    <lineage>
        <taxon>Bacteria</taxon>
        <taxon>Bacillati</taxon>
        <taxon>Actinomycetota</taxon>
        <taxon>Actinomycetes</taxon>
        <taxon>Pseudonocardiales</taxon>
        <taxon>Pseudonocardiaceae</taxon>
        <taxon>Pseudonocardia</taxon>
    </lineage>
</organism>
<dbReference type="GO" id="GO:0005829">
    <property type="term" value="C:cytosol"/>
    <property type="evidence" value="ECO:0007669"/>
    <property type="project" value="TreeGrafter"/>
</dbReference>
<proteinExistence type="inferred from homology"/>
<evidence type="ECO:0000256" key="2">
    <source>
        <dbReference type="ARBA" id="ARBA00022723"/>
    </source>
</evidence>